<keyword evidence="4" id="KW-0227">DNA damage</keyword>
<dbReference type="PANTHER" id="PTHR12695">
    <property type="entry name" value="GENERAL TRANSCRIPTION FACTOR IIH SUBUNIT 2"/>
    <property type="match status" value="1"/>
</dbReference>
<evidence type="ECO:0000256" key="9">
    <source>
        <dbReference type="ARBA" id="ARBA00023204"/>
    </source>
</evidence>
<evidence type="ECO:0000256" key="8">
    <source>
        <dbReference type="ARBA" id="ARBA00023163"/>
    </source>
</evidence>
<dbReference type="PROSITE" id="PS50234">
    <property type="entry name" value="VWFA"/>
    <property type="match status" value="1"/>
</dbReference>
<dbReference type="InterPro" id="IPR013083">
    <property type="entry name" value="Znf_RING/FYVE/PHD"/>
</dbReference>
<dbReference type="InterPro" id="IPR046349">
    <property type="entry name" value="C1-like_sf"/>
</dbReference>
<dbReference type="GO" id="GO:0006357">
    <property type="term" value="P:regulation of transcription by RNA polymerase II"/>
    <property type="evidence" value="ECO:0007669"/>
    <property type="project" value="TreeGrafter"/>
</dbReference>
<evidence type="ECO:0000256" key="3">
    <source>
        <dbReference type="ARBA" id="ARBA00022723"/>
    </source>
</evidence>
<dbReference type="Pfam" id="PF04056">
    <property type="entry name" value="Ssl1"/>
    <property type="match status" value="1"/>
</dbReference>
<gene>
    <name evidence="13" type="ORF">EVOR1521_LOCUS20851</name>
</gene>
<dbReference type="InterPro" id="IPR000182">
    <property type="entry name" value="GNAT_dom"/>
</dbReference>
<dbReference type="PANTHER" id="PTHR12695:SF2">
    <property type="entry name" value="GENERAL TRANSCRIPTION FACTOR IIH SUBUNIT 2-RELATED"/>
    <property type="match status" value="1"/>
</dbReference>
<dbReference type="GO" id="GO:0006351">
    <property type="term" value="P:DNA-templated transcription"/>
    <property type="evidence" value="ECO:0007669"/>
    <property type="project" value="InterPro"/>
</dbReference>
<organism evidence="13 14">
    <name type="scientific">Effrenium voratum</name>
    <dbReference type="NCBI Taxonomy" id="2562239"/>
    <lineage>
        <taxon>Eukaryota</taxon>
        <taxon>Sar</taxon>
        <taxon>Alveolata</taxon>
        <taxon>Dinophyceae</taxon>
        <taxon>Suessiales</taxon>
        <taxon>Symbiodiniaceae</taxon>
        <taxon>Effrenium</taxon>
    </lineage>
</organism>
<proteinExistence type="inferred from homology"/>
<dbReference type="SUPFAM" id="SSF57889">
    <property type="entry name" value="Cysteine-rich domain"/>
    <property type="match status" value="1"/>
</dbReference>
<sequence length="610" mass="66330">MHVDDIAEEQDARAQDREQLRTVRSLELLRWDALLEEPSEPAASAASAPERSAPKAETGTEEVPTRRGIIRFLYLVVDMTQAAALARRLETLRKGCLTFAERLSNESPLSEMGLLALRQGGCETLAPLGSSPAQLRRCLDGAAKEGARGVCCAVSALQRALQGLDNAPTYGLREVLVLLASVGTNNLQDLTLEEVTPSLRAKGLRVSVVSLSPEIFVLRRLCEDTGGRFEVALDVQHFEDLLLKHLTAPSVGSGAVAPSLVRMGFPQLQPDAQAKNKPLACACHLHAQSCLYTCPQCAAQSCSLPSRCRICDLPLVSACVLSRAFRSVVPLPAFAPAQLGGEKCKGCQQALEATGARQCRSCRHFFCQGCDDFIHQVLRQCGVPRILRRCTHVSVREVMTEAEVDEVTDAFSLAFLHGEPLTERRDHQNFTRLFTPRMGVEGLTILARDKRSGRIAGGFLNSDLSAENPAGLQAVIDADGNMPALAAIGELDDFIDAFQLDSAKERPELPKGRFFHLWMLCVVPDYRGQKLASELTRRSLSLAKAKGFKYALVECTGKGSQGAVRANGGRPLYTLDYATWRFKGEPVFKTLAEGTGGEAIEGMVLFVIDL</sequence>
<keyword evidence="9" id="KW-0234">DNA repair</keyword>
<feature type="domain" description="VWFA" evidence="12">
    <location>
        <begin position="72"/>
        <end position="246"/>
    </location>
</feature>
<dbReference type="SUPFAM" id="SSF53300">
    <property type="entry name" value="vWA-like"/>
    <property type="match status" value="1"/>
</dbReference>
<evidence type="ECO:0000256" key="1">
    <source>
        <dbReference type="ARBA" id="ARBA00004123"/>
    </source>
</evidence>
<comment type="subcellular location">
    <subcellularLocation>
        <location evidence="1">Nucleus</location>
    </subcellularLocation>
</comment>
<keyword evidence="6" id="KW-0862">Zinc</keyword>
<dbReference type="EMBL" id="CAUJNA010003239">
    <property type="protein sequence ID" value="CAJ1396657.1"/>
    <property type="molecule type" value="Genomic_DNA"/>
</dbReference>
<evidence type="ECO:0000259" key="12">
    <source>
        <dbReference type="PROSITE" id="PS50234"/>
    </source>
</evidence>
<dbReference type="GO" id="GO:0000439">
    <property type="term" value="C:transcription factor TFIIH core complex"/>
    <property type="evidence" value="ECO:0007669"/>
    <property type="project" value="InterPro"/>
</dbReference>
<evidence type="ECO:0000313" key="14">
    <source>
        <dbReference type="Proteomes" id="UP001178507"/>
    </source>
</evidence>
<dbReference type="InterPro" id="IPR036465">
    <property type="entry name" value="vWFA_dom_sf"/>
</dbReference>
<dbReference type="NCBIfam" id="TIGR00622">
    <property type="entry name" value="ssl1"/>
    <property type="match status" value="1"/>
</dbReference>
<feature type="region of interest" description="Disordered" evidence="11">
    <location>
        <begin position="38"/>
        <end position="62"/>
    </location>
</feature>
<dbReference type="GO" id="GO:0005675">
    <property type="term" value="C:transcription factor TFIIH holo complex"/>
    <property type="evidence" value="ECO:0007669"/>
    <property type="project" value="TreeGrafter"/>
</dbReference>
<dbReference type="CDD" id="cd04301">
    <property type="entry name" value="NAT_SF"/>
    <property type="match status" value="1"/>
</dbReference>
<comment type="similarity">
    <text evidence="2">Belongs to the GTF2H2 family.</text>
</comment>
<evidence type="ECO:0000256" key="11">
    <source>
        <dbReference type="SAM" id="MobiDB-lite"/>
    </source>
</evidence>
<keyword evidence="5" id="KW-0863">Zinc-finger</keyword>
<keyword evidence="7" id="KW-0805">Transcription regulation</keyword>
<dbReference type="GO" id="GO:0016747">
    <property type="term" value="F:acyltransferase activity, transferring groups other than amino-acyl groups"/>
    <property type="evidence" value="ECO:0007669"/>
    <property type="project" value="InterPro"/>
</dbReference>
<dbReference type="AlphaFoldDB" id="A0AA36J025"/>
<dbReference type="Gene3D" id="3.30.40.10">
    <property type="entry name" value="Zinc/RING finger domain, C3HC4 (zinc finger)"/>
    <property type="match status" value="1"/>
</dbReference>
<dbReference type="CDD" id="cd19757">
    <property type="entry name" value="Bbox1"/>
    <property type="match status" value="1"/>
</dbReference>
<dbReference type="GO" id="GO:0008270">
    <property type="term" value="F:zinc ion binding"/>
    <property type="evidence" value="ECO:0007669"/>
    <property type="project" value="UniProtKB-KW"/>
</dbReference>
<dbReference type="GO" id="GO:0006289">
    <property type="term" value="P:nucleotide-excision repair"/>
    <property type="evidence" value="ECO:0007669"/>
    <property type="project" value="InterPro"/>
</dbReference>
<dbReference type="Proteomes" id="UP001178507">
    <property type="component" value="Unassembled WGS sequence"/>
</dbReference>
<evidence type="ECO:0000256" key="7">
    <source>
        <dbReference type="ARBA" id="ARBA00023015"/>
    </source>
</evidence>
<protein>
    <recommendedName>
        <fullName evidence="12">VWFA domain-containing protein</fullName>
    </recommendedName>
</protein>
<name>A0AA36J025_9DINO</name>
<dbReference type="SUPFAM" id="SSF55729">
    <property type="entry name" value="Acyl-CoA N-acyltransferases (Nat)"/>
    <property type="match status" value="1"/>
</dbReference>
<keyword evidence="14" id="KW-1185">Reference proteome</keyword>
<accession>A0AA36J025</accession>
<dbReference type="Gene3D" id="3.40.630.30">
    <property type="match status" value="1"/>
</dbReference>
<reference evidence="13" key="1">
    <citation type="submission" date="2023-08" db="EMBL/GenBank/DDBJ databases">
        <authorList>
            <person name="Chen Y."/>
            <person name="Shah S."/>
            <person name="Dougan E. K."/>
            <person name="Thang M."/>
            <person name="Chan C."/>
        </authorList>
    </citation>
    <scope>NUCLEOTIDE SEQUENCE</scope>
</reference>
<keyword evidence="3" id="KW-0479">Metal-binding</keyword>
<dbReference type="InterPro" id="IPR004595">
    <property type="entry name" value="TFIIH_C1-like_dom"/>
</dbReference>
<dbReference type="SMART" id="SM01047">
    <property type="entry name" value="C1_4"/>
    <property type="match status" value="1"/>
</dbReference>
<evidence type="ECO:0000256" key="6">
    <source>
        <dbReference type="ARBA" id="ARBA00022833"/>
    </source>
</evidence>
<evidence type="ECO:0000256" key="4">
    <source>
        <dbReference type="ARBA" id="ARBA00022763"/>
    </source>
</evidence>
<feature type="compositionally biased region" description="Low complexity" evidence="11">
    <location>
        <begin position="40"/>
        <end position="57"/>
    </location>
</feature>
<dbReference type="InterPro" id="IPR012170">
    <property type="entry name" value="TFIIH_SSL1/p44"/>
</dbReference>
<evidence type="ECO:0000256" key="5">
    <source>
        <dbReference type="ARBA" id="ARBA00022771"/>
    </source>
</evidence>
<dbReference type="Pfam" id="PF00583">
    <property type="entry name" value="Acetyltransf_1"/>
    <property type="match status" value="1"/>
</dbReference>
<keyword evidence="10" id="KW-0539">Nucleus</keyword>
<keyword evidence="8" id="KW-0804">Transcription</keyword>
<dbReference type="InterPro" id="IPR007198">
    <property type="entry name" value="Ssl1-like"/>
</dbReference>
<evidence type="ECO:0000256" key="2">
    <source>
        <dbReference type="ARBA" id="ARBA00006092"/>
    </source>
</evidence>
<comment type="caution">
    <text evidence="13">The sequence shown here is derived from an EMBL/GenBank/DDBJ whole genome shotgun (WGS) entry which is preliminary data.</text>
</comment>
<dbReference type="Gene3D" id="3.40.50.410">
    <property type="entry name" value="von Willebrand factor, type A domain"/>
    <property type="match status" value="1"/>
</dbReference>
<evidence type="ECO:0000256" key="10">
    <source>
        <dbReference type="ARBA" id="ARBA00023242"/>
    </source>
</evidence>
<dbReference type="InterPro" id="IPR016181">
    <property type="entry name" value="Acyl_CoA_acyltransferase"/>
</dbReference>
<evidence type="ECO:0000313" key="13">
    <source>
        <dbReference type="EMBL" id="CAJ1396657.1"/>
    </source>
</evidence>
<dbReference type="InterPro" id="IPR002035">
    <property type="entry name" value="VWF_A"/>
</dbReference>